<dbReference type="RefSeq" id="WP_350937288.1">
    <property type="nucleotide sequence ID" value="NZ_JAYWLC010000008.1"/>
</dbReference>
<keyword evidence="2" id="KW-0540">Nuclease</keyword>
<dbReference type="Gene3D" id="3.60.10.10">
    <property type="entry name" value="Endonuclease/exonuclease/phosphatase"/>
    <property type="match status" value="1"/>
</dbReference>
<protein>
    <submittedName>
        <fullName evidence="2">Endonuclease/exonuclease/phosphatase family protein</fullName>
    </submittedName>
</protein>
<evidence type="ECO:0000313" key="2">
    <source>
        <dbReference type="EMBL" id="MER5172448.1"/>
    </source>
</evidence>
<dbReference type="SUPFAM" id="SSF56219">
    <property type="entry name" value="DNase I-like"/>
    <property type="match status" value="1"/>
</dbReference>
<dbReference type="Proteomes" id="UP001438953">
    <property type="component" value="Unassembled WGS sequence"/>
</dbReference>
<keyword evidence="2" id="KW-0255">Endonuclease</keyword>
<keyword evidence="3" id="KW-1185">Reference proteome</keyword>
<gene>
    <name evidence="2" type="ORF">VSX56_11745</name>
</gene>
<evidence type="ECO:0000259" key="1">
    <source>
        <dbReference type="Pfam" id="PF03372"/>
    </source>
</evidence>
<keyword evidence="2" id="KW-0378">Hydrolase</keyword>
<sequence>MRLAIWGPELGGEGPGLLYRDVLSGKNARIDASLAQIVQLAPDVLLLIGVDWDGQQAAAHALREALAARDAHYPYLVHRQPNSGLPSGEDLDGNGVYGEARDAQGYGRFTGAGGVLLLSKLPVIAVEDMSAMLWRDLAGGLADGAELSPGALAVQRLSSSVHWIVRLEGLELLIWSATPPIFDGPEDRNGRRNHDETAFWLPYLATLPADPPLVMLGRANLDPAQKEGRKAALETLLSSPRLQDPLPDLPTADLGGKHLRLDYILPDHLLEVTGAGVLPATEGARYRMVWVDIAWPCACSRGD</sequence>
<dbReference type="InterPro" id="IPR036691">
    <property type="entry name" value="Endo/exonu/phosph_ase_sf"/>
</dbReference>
<reference evidence="2 3" key="1">
    <citation type="submission" date="2024-01" db="EMBL/GenBank/DDBJ databases">
        <authorList>
            <person name="Deng Y."/>
            <person name="Su J."/>
        </authorList>
    </citation>
    <scope>NUCLEOTIDE SEQUENCE [LARGE SCALE GENOMIC DNA]</scope>
    <source>
        <strain evidence="2 3">CPCC 100088</strain>
    </source>
</reference>
<name>A0ABV1SHR0_9RHOB</name>
<evidence type="ECO:0000313" key="3">
    <source>
        <dbReference type="Proteomes" id="UP001438953"/>
    </source>
</evidence>
<dbReference type="InterPro" id="IPR005135">
    <property type="entry name" value="Endo/exonuclease/phosphatase"/>
</dbReference>
<dbReference type="EMBL" id="JAYWLC010000008">
    <property type="protein sequence ID" value="MER5172448.1"/>
    <property type="molecule type" value="Genomic_DNA"/>
</dbReference>
<reference evidence="2 3" key="2">
    <citation type="submission" date="2024-06" db="EMBL/GenBank/DDBJ databases">
        <title>Thioclava kandeliae sp. nov. from a rhizosphere soil sample of Kandelia candel in a mangrove.</title>
        <authorList>
            <person name="Mu T."/>
        </authorList>
    </citation>
    <scope>NUCLEOTIDE SEQUENCE [LARGE SCALE GENOMIC DNA]</scope>
    <source>
        <strain evidence="2 3">CPCC 100088</strain>
    </source>
</reference>
<feature type="domain" description="Endonuclease/exonuclease/phosphatase" evidence="1">
    <location>
        <begin position="26"/>
        <end position="282"/>
    </location>
</feature>
<accession>A0ABV1SHR0</accession>
<dbReference type="Pfam" id="PF03372">
    <property type="entry name" value="Exo_endo_phos"/>
    <property type="match status" value="1"/>
</dbReference>
<dbReference type="GO" id="GO:0004519">
    <property type="term" value="F:endonuclease activity"/>
    <property type="evidence" value="ECO:0007669"/>
    <property type="project" value="UniProtKB-KW"/>
</dbReference>
<proteinExistence type="predicted"/>
<organism evidence="2 3">
    <name type="scientific">Thioclava kandeliae</name>
    <dbReference type="NCBI Taxonomy" id="3070818"/>
    <lineage>
        <taxon>Bacteria</taxon>
        <taxon>Pseudomonadati</taxon>
        <taxon>Pseudomonadota</taxon>
        <taxon>Alphaproteobacteria</taxon>
        <taxon>Rhodobacterales</taxon>
        <taxon>Paracoccaceae</taxon>
        <taxon>Thioclava</taxon>
    </lineage>
</organism>
<comment type="caution">
    <text evidence="2">The sequence shown here is derived from an EMBL/GenBank/DDBJ whole genome shotgun (WGS) entry which is preliminary data.</text>
</comment>